<feature type="non-terminal residue" evidence="1">
    <location>
        <position position="72"/>
    </location>
</feature>
<proteinExistence type="predicted"/>
<dbReference type="RefSeq" id="XP_014150810.1">
    <property type="nucleotide sequence ID" value="XM_014295335.1"/>
</dbReference>
<dbReference type="GeneID" id="25911119"/>
<reference evidence="1 2" key="1">
    <citation type="submission" date="2011-02" db="EMBL/GenBank/DDBJ databases">
        <title>The Genome Sequence of Sphaeroforma arctica JP610.</title>
        <authorList>
            <consortium name="The Broad Institute Genome Sequencing Platform"/>
            <person name="Russ C."/>
            <person name="Cuomo C."/>
            <person name="Young S.K."/>
            <person name="Zeng Q."/>
            <person name="Gargeya S."/>
            <person name="Alvarado L."/>
            <person name="Berlin A."/>
            <person name="Chapman S.B."/>
            <person name="Chen Z."/>
            <person name="Freedman E."/>
            <person name="Gellesch M."/>
            <person name="Goldberg J."/>
            <person name="Griggs A."/>
            <person name="Gujja S."/>
            <person name="Heilman E."/>
            <person name="Heiman D."/>
            <person name="Howarth C."/>
            <person name="Mehta T."/>
            <person name="Neiman D."/>
            <person name="Pearson M."/>
            <person name="Roberts A."/>
            <person name="Saif S."/>
            <person name="Shea T."/>
            <person name="Shenoy N."/>
            <person name="Sisk P."/>
            <person name="Stolte C."/>
            <person name="Sykes S."/>
            <person name="White J."/>
            <person name="Yandava C."/>
            <person name="Burger G."/>
            <person name="Gray M.W."/>
            <person name="Holland P.W.H."/>
            <person name="King N."/>
            <person name="Lang F.B.F."/>
            <person name="Roger A.J."/>
            <person name="Ruiz-Trillo I."/>
            <person name="Haas B."/>
            <person name="Nusbaum C."/>
            <person name="Birren B."/>
        </authorList>
    </citation>
    <scope>NUCLEOTIDE SEQUENCE [LARGE SCALE GENOMIC DNA]</scope>
    <source>
        <strain evidence="1 2">JP610</strain>
    </source>
</reference>
<keyword evidence="2" id="KW-1185">Reference proteome</keyword>
<dbReference type="Proteomes" id="UP000054560">
    <property type="component" value="Unassembled WGS sequence"/>
</dbReference>
<dbReference type="EMBL" id="KQ242920">
    <property type="protein sequence ID" value="KNC76908.1"/>
    <property type="molecule type" value="Genomic_DNA"/>
</dbReference>
<sequence>MPISKFINTYHEPSVYNGSLGPSWANNPGSTPQSEMSGLKQALTYLEIAASDGSHIHRSFSAGGSRFEQFSS</sequence>
<accession>A0A0L0FLK8</accession>
<protein>
    <submittedName>
        <fullName evidence="1">Uncharacterized protein</fullName>
    </submittedName>
</protein>
<name>A0A0L0FLK8_9EUKA</name>
<gene>
    <name evidence="1" type="ORF">SARC_10615</name>
</gene>
<dbReference type="AlphaFoldDB" id="A0A0L0FLK8"/>
<organism evidence="1 2">
    <name type="scientific">Sphaeroforma arctica JP610</name>
    <dbReference type="NCBI Taxonomy" id="667725"/>
    <lineage>
        <taxon>Eukaryota</taxon>
        <taxon>Ichthyosporea</taxon>
        <taxon>Ichthyophonida</taxon>
        <taxon>Sphaeroforma</taxon>
    </lineage>
</organism>
<evidence type="ECO:0000313" key="1">
    <source>
        <dbReference type="EMBL" id="KNC76908.1"/>
    </source>
</evidence>
<evidence type="ECO:0000313" key="2">
    <source>
        <dbReference type="Proteomes" id="UP000054560"/>
    </source>
</evidence>